<comment type="caution">
    <text evidence="2">The sequence shown here is derived from an EMBL/GenBank/DDBJ whole genome shotgun (WGS) entry which is preliminary data.</text>
</comment>
<organism evidence="2 3">
    <name type="scientific">Methylophaga thiooxydans</name>
    <dbReference type="NCBI Taxonomy" id="392484"/>
    <lineage>
        <taxon>Bacteria</taxon>
        <taxon>Pseudomonadati</taxon>
        <taxon>Pseudomonadota</taxon>
        <taxon>Gammaproteobacteria</taxon>
        <taxon>Thiotrichales</taxon>
        <taxon>Piscirickettsiaceae</taxon>
        <taxon>Methylophaga</taxon>
    </lineage>
</organism>
<protein>
    <recommendedName>
        <fullName evidence="4">ATP-binding protein</fullName>
    </recommendedName>
</protein>
<evidence type="ECO:0000313" key="2">
    <source>
        <dbReference type="EMBL" id="KGM06943.1"/>
    </source>
</evidence>
<dbReference type="Proteomes" id="UP000029999">
    <property type="component" value="Unassembled WGS sequence"/>
</dbReference>
<dbReference type="SUPFAM" id="SSF55874">
    <property type="entry name" value="ATPase domain of HSP90 chaperone/DNA topoisomerase II/histidine kinase"/>
    <property type="match status" value="1"/>
</dbReference>
<sequence>MDDLNVSASISMDMINDPDPARLIHGLRDTGYDFYTAAADIIDNSIAADATNVNIKVELTFDGRKFVYFGDNGKGMDEAGLWNAMRYGAPIREDLASLGKFGLGLKTASSSICLKYSVISRNAPEAPLQKLTWDLEYVSVKNKWEMLKEDISADEEELFEELCGDVGTLVVWARCDRLLSKSYDEPGGTKEKNAINYRVQKLKEHCALIFHKYLNHDDSNFKNVDIFVNDEKVTYWNPFYPEKSDQVLPLKATQLPIQLEDGSIHNATVKAWILPHSKDMSKQENDTFAKISNRGQGFYIHREGRVIHYGGYLGIWRADDPHWSLLRIEFDFDHKLDEAFSVDVKKSRILLDPALEEALKEHLTPAYNEANNRYRRKQATKVSGGVSHGDSNKTIGETKGTDKATVQNVNPEIGEATVSNNKGSGIKIITPIESNVDPDKLYVNAVNSIPSGALWEPCLTSPNDSNHSTGVHLNKFHDFYTKIYSQSNSALSLEGLDLLLWALAAAEHKNTDPELKIMWEDIRDEVSSNLRKLLRSIDIPSS</sequence>
<evidence type="ECO:0000313" key="3">
    <source>
        <dbReference type="Proteomes" id="UP000029999"/>
    </source>
</evidence>
<dbReference type="Gene3D" id="3.30.565.10">
    <property type="entry name" value="Histidine kinase-like ATPase, C-terminal domain"/>
    <property type="match status" value="1"/>
</dbReference>
<feature type="region of interest" description="Disordered" evidence="1">
    <location>
        <begin position="379"/>
        <end position="398"/>
    </location>
</feature>
<dbReference type="STRING" id="392484.LP43_1438"/>
<accession>A0A0A0BEH8</accession>
<dbReference type="RefSeq" id="WP_052094055.1">
    <property type="nucleotide sequence ID" value="NZ_JRQD01000003.1"/>
</dbReference>
<name>A0A0A0BEH8_9GAMM</name>
<dbReference type="Pfam" id="PF13589">
    <property type="entry name" value="HATPase_c_3"/>
    <property type="match status" value="1"/>
</dbReference>
<dbReference type="AlphaFoldDB" id="A0A0A0BEH8"/>
<reference evidence="2 3" key="1">
    <citation type="submission" date="2014-09" db="EMBL/GenBank/DDBJ databases">
        <authorList>
            <person name="Grob C."/>
            <person name="Taubert M."/>
            <person name="Howat A.M."/>
            <person name="Burns O.J."/>
            <person name="Dixon J.L."/>
            <person name="Chen Y."/>
            <person name="Murrell J.C."/>
        </authorList>
    </citation>
    <scope>NUCLEOTIDE SEQUENCE [LARGE SCALE GENOMIC DNA]</scope>
    <source>
        <strain evidence="2">L4</strain>
    </source>
</reference>
<evidence type="ECO:0000256" key="1">
    <source>
        <dbReference type="SAM" id="MobiDB-lite"/>
    </source>
</evidence>
<dbReference type="EMBL" id="JRQD01000003">
    <property type="protein sequence ID" value="KGM06943.1"/>
    <property type="molecule type" value="Genomic_DNA"/>
</dbReference>
<proteinExistence type="predicted"/>
<evidence type="ECO:0008006" key="4">
    <source>
        <dbReference type="Google" id="ProtNLM"/>
    </source>
</evidence>
<dbReference type="InterPro" id="IPR036890">
    <property type="entry name" value="HATPase_C_sf"/>
</dbReference>
<gene>
    <name evidence="2" type="ORF">LP43_1438</name>
</gene>